<dbReference type="STRING" id="765911.Thivi_3538"/>
<keyword evidence="2" id="KW-1185">Reference proteome</keyword>
<evidence type="ECO:0000313" key="2">
    <source>
        <dbReference type="Proteomes" id="UP000006062"/>
    </source>
</evidence>
<protein>
    <recommendedName>
        <fullName evidence="3">DUF3168 domain-containing protein</fullName>
    </recommendedName>
</protein>
<dbReference type="RefSeq" id="WP_014779804.1">
    <property type="nucleotide sequence ID" value="NC_018012.1"/>
</dbReference>
<dbReference type="OrthoDB" id="9965907at2"/>
<reference evidence="1 2" key="1">
    <citation type="submission" date="2012-06" db="EMBL/GenBank/DDBJ databases">
        <title>Complete sequence of Thiocystis violascens DSM 198.</title>
        <authorList>
            <consortium name="US DOE Joint Genome Institute"/>
            <person name="Lucas S."/>
            <person name="Han J."/>
            <person name="Lapidus A."/>
            <person name="Cheng J.-F."/>
            <person name="Goodwin L."/>
            <person name="Pitluck S."/>
            <person name="Peters L."/>
            <person name="Ovchinnikova G."/>
            <person name="Teshima H."/>
            <person name="Detter J.C."/>
            <person name="Han C."/>
            <person name="Tapia R."/>
            <person name="Land M."/>
            <person name="Hauser L."/>
            <person name="Kyrpides N."/>
            <person name="Ivanova N."/>
            <person name="Pagani I."/>
            <person name="Vogl K."/>
            <person name="Liu Z."/>
            <person name="Frigaard N.-U."/>
            <person name="Bryant D."/>
            <person name="Woyke T."/>
        </authorList>
    </citation>
    <scope>NUCLEOTIDE SEQUENCE [LARGE SCALE GENOMIC DNA]</scope>
    <source>
        <strain evidence="2">ATCC 17096 / DSM 198 / 6111</strain>
    </source>
</reference>
<name>I3YEI7_THIV6</name>
<dbReference type="HOGENOM" id="CLU_1694702_0_0_6"/>
<dbReference type="AlphaFoldDB" id="I3YEI7"/>
<organism evidence="1 2">
    <name type="scientific">Thiocystis violascens (strain ATCC 17096 / DSM 198 / 6111)</name>
    <name type="common">Chromatium violascens</name>
    <dbReference type="NCBI Taxonomy" id="765911"/>
    <lineage>
        <taxon>Bacteria</taxon>
        <taxon>Pseudomonadati</taxon>
        <taxon>Pseudomonadota</taxon>
        <taxon>Gammaproteobacteria</taxon>
        <taxon>Chromatiales</taxon>
        <taxon>Chromatiaceae</taxon>
        <taxon>Thiocystis</taxon>
    </lineage>
</organism>
<evidence type="ECO:0000313" key="1">
    <source>
        <dbReference type="EMBL" id="AFL75405.1"/>
    </source>
</evidence>
<proteinExistence type="predicted"/>
<accession>I3YEI7</accession>
<sequence>MRTAPFLDPELLVSALSGALVPTLAEQVLSAGHPGAAHARRARIGSPALIVCPHLSVPYGPEGLGNGRFLAETYGVLIQVRTAAPDAWIEVATTLRTLRAGLFDTLEAARLDPAWAPLRYVGGERMDVDDDPAQIYRWIEYYQTETALTLRPRTL</sequence>
<gene>
    <name evidence="1" type="ordered locus">Thivi_3538</name>
</gene>
<dbReference type="EMBL" id="CP003154">
    <property type="protein sequence ID" value="AFL75405.1"/>
    <property type="molecule type" value="Genomic_DNA"/>
</dbReference>
<dbReference type="Proteomes" id="UP000006062">
    <property type="component" value="Chromosome"/>
</dbReference>
<dbReference type="KEGG" id="tvi:Thivi_3538"/>
<evidence type="ECO:0008006" key="3">
    <source>
        <dbReference type="Google" id="ProtNLM"/>
    </source>
</evidence>